<sequence>MELRPHLYLSGTPPLNERFGWYCHSIGKLLSGWYRPAVERRTGYPTYERSARMQRRSTVDEIIENSGDLPDGPHVQDAETMRAAVEKTGPLERRLRTLFDNLDRQVTESDAPTGDKP</sequence>
<gene>
    <name evidence="2" type="ORF">GCM10009030_19720</name>
</gene>
<evidence type="ECO:0000313" key="3">
    <source>
        <dbReference type="Proteomes" id="UP000605784"/>
    </source>
</evidence>
<feature type="region of interest" description="Disordered" evidence="1">
    <location>
        <begin position="98"/>
        <end position="117"/>
    </location>
</feature>
<accession>A0A830GLY6</accession>
<evidence type="ECO:0000256" key="1">
    <source>
        <dbReference type="SAM" id="MobiDB-lite"/>
    </source>
</evidence>
<comment type="caution">
    <text evidence="2">The sequence shown here is derived from an EMBL/GenBank/DDBJ whole genome shotgun (WGS) entry which is preliminary data.</text>
</comment>
<dbReference type="EMBL" id="BMOU01000003">
    <property type="protein sequence ID" value="GGN93904.1"/>
    <property type="molecule type" value="Genomic_DNA"/>
</dbReference>
<evidence type="ECO:0000313" key="2">
    <source>
        <dbReference type="EMBL" id="GGN93904.1"/>
    </source>
</evidence>
<dbReference type="Proteomes" id="UP000605784">
    <property type="component" value="Unassembled WGS sequence"/>
</dbReference>
<reference evidence="2" key="2">
    <citation type="submission" date="2020-09" db="EMBL/GenBank/DDBJ databases">
        <authorList>
            <person name="Sun Q."/>
            <person name="Ohkuma M."/>
        </authorList>
    </citation>
    <scope>NUCLEOTIDE SEQUENCE</scope>
    <source>
        <strain evidence="2">JCM 17820</strain>
    </source>
</reference>
<name>A0A830GLY6_9EURY</name>
<organism evidence="2 3">
    <name type="scientific">Haloarcula pellucida</name>
    <dbReference type="NCBI Taxonomy" id="1427151"/>
    <lineage>
        <taxon>Archaea</taxon>
        <taxon>Methanobacteriati</taxon>
        <taxon>Methanobacteriota</taxon>
        <taxon>Stenosarchaea group</taxon>
        <taxon>Halobacteria</taxon>
        <taxon>Halobacteriales</taxon>
        <taxon>Haloarculaceae</taxon>
        <taxon>Haloarcula</taxon>
    </lineage>
</organism>
<proteinExistence type="predicted"/>
<keyword evidence="3" id="KW-1185">Reference proteome</keyword>
<protein>
    <submittedName>
        <fullName evidence="2">Uncharacterized protein</fullName>
    </submittedName>
</protein>
<dbReference type="AlphaFoldDB" id="A0A830GLY6"/>
<reference evidence="2" key="1">
    <citation type="journal article" date="2014" name="Int. J. Syst. Evol. Microbiol.">
        <title>Complete genome sequence of Corynebacterium casei LMG S-19264T (=DSM 44701T), isolated from a smear-ripened cheese.</title>
        <authorList>
            <consortium name="US DOE Joint Genome Institute (JGI-PGF)"/>
            <person name="Walter F."/>
            <person name="Albersmeier A."/>
            <person name="Kalinowski J."/>
            <person name="Ruckert C."/>
        </authorList>
    </citation>
    <scope>NUCLEOTIDE SEQUENCE</scope>
    <source>
        <strain evidence="2">JCM 17820</strain>
    </source>
</reference>